<dbReference type="RefSeq" id="WP_206292668.1">
    <property type="nucleotide sequence ID" value="NZ_CP063458.1"/>
</dbReference>
<organism evidence="2 3">
    <name type="scientific">Humisphaera borealis</name>
    <dbReference type="NCBI Taxonomy" id="2807512"/>
    <lineage>
        <taxon>Bacteria</taxon>
        <taxon>Pseudomonadati</taxon>
        <taxon>Planctomycetota</taxon>
        <taxon>Phycisphaerae</taxon>
        <taxon>Tepidisphaerales</taxon>
        <taxon>Tepidisphaeraceae</taxon>
        <taxon>Humisphaera</taxon>
    </lineage>
</organism>
<dbReference type="EMBL" id="CP063458">
    <property type="protein sequence ID" value="QOV89618.1"/>
    <property type="molecule type" value="Genomic_DNA"/>
</dbReference>
<proteinExistence type="predicted"/>
<dbReference type="AlphaFoldDB" id="A0A7M2WVS0"/>
<evidence type="ECO:0000313" key="3">
    <source>
        <dbReference type="Proteomes" id="UP000593765"/>
    </source>
</evidence>
<reference evidence="2 3" key="1">
    <citation type="submission" date="2020-10" db="EMBL/GenBank/DDBJ databases">
        <title>Wide distribution of Phycisphaera-like planctomycetes from WD2101 soil group in peatlands and genome analysis of the first cultivated representative.</title>
        <authorList>
            <person name="Dedysh S.N."/>
            <person name="Beletsky A.V."/>
            <person name="Ivanova A."/>
            <person name="Kulichevskaya I.S."/>
            <person name="Suzina N.E."/>
            <person name="Philippov D.A."/>
            <person name="Rakitin A.L."/>
            <person name="Mardanov A.V."/>
            <person name="Ravin N.V."/>
        </authorList>
    </citation>
    <scope>NUCLEOTIDE SEQUENCE [LARGE SCALE GENOMIC DNA]</scope>
    <source>
        <strain evidence="2 3">M1803</strain>
    </source>
</reference>
<feature type="domain" description="Transcription factor zinc-finger" evidence="1">
    <location>
        <begin position="2"/>
        <end position="47"/>
    </location>
</feature>
<dbReference type="Proteomes" id="UP000593765">
    <property type="component" value="Chromosome"/>
</dbReference>
<dbReference type="Pfam" id="PF13453">
    <property type="entry name" value="Zn_ribbon_TFIIB"/>
    <property type="match status" value="2"/>
</dbReference>
<evidence type="ECO:0000259" key="1">
    <source>
        <dbReference type="Pfam" id="PF13453"/>
    </source>
</evidence>
<keyword evidence="3" id="KW-1185">Reference proteome</keyword>
<dbReference type="InterPro" id="IPR027392">
    <property type="entry name" value="TF_Znf"/>
</dbReference>
<evidence type="ECO:0000313" key="2">
    <source>
        <dbReference type="EMBL" id="QOV89618.1"/>
    </source>
</evidence>
<dbReference type="KEGG" id="hbs:IPV69_26085"/>
<protein>
    <submittedName>
        <fullName evidence="2">Zf-TFIIB domain-containing protein</fullName>
    </submittedName>
</protein>
<sequence length="182" mass="20479">MNCPVCKTSSLEATELAAGQAQGLSARRCTGCGGQWVNGETYLLWVQRQGTNLPENEPDSVTELQVNQTNKAKLCPDCGRFLVRAKVGHGVGFQLERCGGCGGIWFDANEWESLVARNLHDDVHFVFSSTWQADVLRQEREQQREKLMIAKLGEADWNEIQRIKRWLDGHSKRSELYAVLAE</sequence>
<name>A0A7M2WVS0_9BACT</name>
<feature type="domain" description="Transcription factor zinc-finger" evidence="1">
    <location>
        <begin position="75"/>
        <end position="117"/>
    </location>
</feature>
<gene>
    <name evidence="2" type="ORF">IPV69_26085</name>
</gene>
<accession>A0A7M2WVS0</accession>